<protein>
    <submittedName>
        <fullName evidence="1">Uncharacterized protein</fullName>
    </submittedName>
</protein>
<comment type="caution">
    <text evidence="1">The sequence shown here is derived from an EMBL/GenBank/DDBJ whole genome shotgun (WGS) entry which is preliminary data.</text>
</comment>
<reference evidence="1 2" key="1">
    <citation type="submission" date="2019-05" db="EMBL/GenBank/DDBJ databases">
        <title>Comparative genomics and metabolomics analyses of clavulanic acid producing Streptomyces species provides insight into specialized metabolism and evolution of beta-lactam biosynthetic gene clusters.</title>
        <authorList>
            <person name="Moore M.A."/>
            <person name="Cruz-Morales P."/>
            <person name="Barona Gomez F."/>
            <person name="Kapil T."/>
        </authorList>
    </citation>
    <scope>NUCLEOTIDE SEQUENCE [LARGE SCALE GENOMIC DNA]</scope>
    <source>
        <strain evidence="1 2">NRRL 5741</strain>
    </source>
</reference>
<gene>
    <name evidence="1" type="ORF">FF041_36670</name>
</gene>
<evidence type="ECO:0000313" key="2">
    <source>
        <dbReference type="Proteomes" id="UP000419138"/>
    </source>
</evidence>
<dbReference type="RefSeq" id="WP_153526850.1">
    <property type="nucleotide sequence ID" value="NZ_VCLA01000201.1"/>
</dbReference>
<organism evidence="1 2">
    <name type="scientific">Streptomyces jumonjinensis</name>
    <dbReference type="NCBI Taxonomy" id="1945"/>
    <lineage>
        <taxon>Bacteria</taxon>
        <taxon>Bacillati</taxon>
        <taxon>Actinomycetota</taxon>
        <taxon>Actinomycetes</taxon>
        <taxon>Kitasatosporales</taxon>
        <taxon>Streptomycetaceae</taxon>
        <taxon>Streptomyces</taxon>
    </lineage>
</organism>
<dbReference type="EMBL" id="VCLA01000201">
    <property type="protein sequence ID" value="MQT05431.1"/>
    <property type="molecule type" value="Genomic_DNA"/>
</dbReference>
<accession>A0A646KU92</accession>
<dbReference type="Proteomes" id="UP000419138">
    <property type="component" value="Unassembled WGS sequence"/>
</dbReference>
<dbReference type="OrthoDB" id="2183194at2"/>
<evidence type="ECO:0000313" key="1">
    <source>
        <dbReference type="EMBL" id="MQT05431.1"/>
    </source>
</evidence>
<sequence>MIASFKKTQNVAALADAVRRFDVRSSTPGGRPRLVDARAGGRVQVLVVREQQPLIGTMPVTVTDSSATPEQIGSEMMRNLRNAQRGGRVG</sequence>
<name>A0A646KU92_STRJU</name>
<dbReference type="AlphaFoldDB" id="A0A646KU92"/>
<proteinExistence type="predicted"/>
<keyword evidence="2" id="KW-1185">Reference proteome</keyword>